<feature type="transmembrane region" description="Helical" evidence="1">
    <location>
        <begin position="20"/>
        <end position="39"/>
    </location>
</feature>
<name>A0AA96F7V9_9MICO</name>
<organism evidence="2 4">
    <name type="scientific">Demequina capsici</name>
    <dbReference type="NCBI Taxonomy" id="3075620"/>
    <lineage>
        <taxon>Bacteria</taxon>
        <taxon>Bacillati</taxon>
        <taxon>Actinomycetota</taxon>
        <taxon>Actinomycetes</taxon>
        <taxon>Micrococcales</taxon>
        <taxon>Demequinaceae</taxon>
        <taxon>Demequina</taxon>
    </lineage>
</organism>
<dbReference type="EMBL" id="CP134880">
    <property type="protein sequence ID" value="WNM28309.1"/>
    <property type="molecule type" value="Genomic_DNA"/>
</dbReference>
<evidence type="ECO:0000313" key="3">
    <source>
        <dbReference type="EMBL" id="WNM28309.1"/>
    </source>
</evidence>
<gene>
    <name evidence="2" type="ORF">RN606_04585</name>
    <name evidence="3" type="ORF">RN607_04720</name>
</gene>
<reference evidence="2 4" key="1">
    <citation type="submission" date="2023-09" db="EMBL/GenBank/DDBJ databases">
        <title>Demequina sp. a novel bacteria isolated from Capsicum annuum.</title>
        <authorList>
            <person name="Humaira Z."/>
            <person name="Lee J."/>
            <person name="Cho D."/>
        </authorList>
    </citation>
    <scope>NUCLEOTIDE SEQUENCE [LARGE SCALE GENOMIC DNA]</scope>
    <source>
        <strain evidence="2 4">OYTSA14</strain>
        <strain evidence="3">PMTSA13</strain>
    </source>
</reference>
<evidence type="ECO:0000313" key="2">
    <source>
        <dbReference type="EMBL" id="WNM25428.1"/>
    </source>
</evidence>
<accession>A0AA96FEZ8</accession>
<evidence type="ECO:0000313" key="4">
    <source>
        <dbReference type="Proteomes" id="UP001304125"/>
    </source>
</evidence>
<proteinExistence type="predicted"/>
<evidence type="ECO:0000256" key="1">
    <source>
        <dbReference type="SAM" id="Phobius"/>
    </source>
</evidence>
<dbReference type="AlphaFoldDB" id="A0AA96F7V9"/>
<dbReference type="KEGG" id="dcp:RN607_04720"/>
<dbReference type="RefSeq" id="WP_313500374.1">
    <property type="nucleotide sequence ID" value="NZ_CP134879.1"/>
</dbReference>
<dbReference type="Proteomes" id="UP001304125">
    <property type="component" value="Chromosome"/>
</dbReference>
<keyword evidence="1" id="KW-0472">Membrane</keyword>
<accession>A0AA96F7V9</accession>
<keyword evidence="4" id="KW-1185">Reference proteome</keyword>
<keyword evidence="1" id="KW-0812">Transmembrane</keyword>
<dbReference type="Proteomes" id="UP001303408">
    <property type="component" value="Chromosome"/>
</dbReference>
<protein>
    <submittedName>
        <fullName evidence="2">DoxX family protein</fullName>
    </submittedName>
</protein>
<feature type="transmembrane region" description="Helical" evidence="1">
    <location>
        <begin position="105"/>
        <end position="138"/>
    </location>
</feature>
<keyword evidence="1" id="KW-1133">Transmembrane helix</keyword>
<sequence>MAVKNEVASTSTTTGSKFGWAMLSVTRIAIGFVFLWAFLDKLLGLGFSTCRTTNDDGTFSIDAFCDKAWVNGGHVTEGYLVYGGNVNSPFHTFFVNLGDQRWTDWIFMLGLLGIGLALMLGIGTRVAAYSGFLMLLFMYMTQMWPSTNPILDEHIVYIVATFGIVWVELDRQSIGLGTWWRKLPIVQSNSWLV</sequence>
<dbReference type="EMBL" id="CP134879">
    <property type="protein sequence ID" value="WNM25428.1"/>
    <property type="molecule type" value="Genomic_DNA"/>
</dbReference>